<evidence type="ECO:0000256" key="3">
    <source>
        <dbReference type="ARBA" id="ARBA00022771"/>
    </source>
</evidence>
<dbReference type="OrthoDB" id="3247158at2759"/>
<evidence type="ECO:0000256" key="6">
    <source>
        <dbReference type="ARBA" id="ARBA00057285"/>
    </source>
</evidence>
<dbReference type="PROSITE" id="PS50103">
    <property type="entry name" value="ZF_C3H1"/>
    <property type="match status" value="5"/>
</dbReference>
<feature type="region of interest" description="Disordered" evidence="11">
    <location>
        <begin position="142"/>
        <end position="166"/>
    </location>
</feature>
<feature type="zinc finger region" description="C3H1-type" evidence="10">
    <location>
        <begin position="740"/>
        <end position="767"/>
    </location>
</feature>
<feature type="domain" description="C3H1-type" evidence="12">
    <location>
        <begin position="657"/>
        <end position="685"/>
    </location>
</feature>
<feature type="compositionally biased region" description="Low complexity" evidence="11">
    <location>
        <begin position="180"/>
        <end position="199"/>
    </location>
</feature>
<keyword evidence="15" id="KW-1185">Reference proteome</keyword>
<feature type="zinc finger region" description="C3H1-type" evidence="10">
    <location>
        <begin position="689"/>
        <end position="712"/>
    </location>
</feature>
<dbReference type="GO" id="GO:0005634">
    <property type="term" value="C:nucleus"/>
    <property type="evidence" value="ECO:0007669"/>
    <property type="project" value="UniProtKB-ARBA"/>
</dbReference>
<dbReference type="PANTHER" id="PTHR46156:SF1">
    <property type="entry name" value="ZINC FINGER CCCH DOMAIN-CONTAINING PROTEIN 3"/>
    <property type="match status" value="1"/>
</dbReference>
<evidence type="ECO:0000256" key="8">
    <source>
        <dbReference type="ARBA" id="ARBA00071600"/>
    </source>
</evidence>
<feature type="compositionally biased region" description="Low complexity" evidence="11">
    <location>
        <begin position="77"/>
        <end position="91"/>
    </location>
</feature>
<dbReference type="FunFam" id="4.10.1000.10:FF:000008">
    <property type="entry name" value="zinc finger CCCH domain-containing protein 3"/>
    <property type="match status" value="1"/>
</dbReference>
<keyword evidence="5" id="KW-0238">DNA-binding</keyword>
<protein>
    <recommendedName>
        <fullName evidence="8">Zinc finger CCCH domain-containing protein 3</fullName>
    </recommendedName>
    <alternativeName>
        <fullName evidence="9">Smad-interacting CPSF-like factor</fullName>
    </alternativeName>
</protein>
<dbReference type="Pfam" id="PF00642">
    <property type="entry name" value="zf-CCCH"/>
    <property type="match status" value="1"/>
</dbReference>
<evidence type="ECO:0000256" key="4">
    <source>
        <dbReference type="ARBA" id="ARBA00022833"/>
    </source>
</evidence>
<evidence type="ECO:0000259" key="12">
    <source>
        <dbReference type="PROSITE" id="PS50103"/>
    </source>
</evidence>
<dbReference type="AlphaFoldDB" id="A0A835TUZ8"/>
<dbReference type="SUPFAM" id="SSF90229">
    <property type="entry name" value="CCCH zinc finger"/>
    <property type="match status" value="2"/>
</dbReference>
<reference evidence="13" key="1">
    <citation type="submission" date="2020-10" db="EMBL/GenBank/DDBJ databases">
        <title>Feather gene expression reveals the developmental basis of iridescence in African starlings.</title>
        <authorList>
            <person name="Rubenstein D.R."/>
        </authorList>
    </citation>
    <scope>NUCLEOTIDE SEQUENCE</scope>
    <source>
        <strain evidence="13">SS15</strain>
        <tissue evidence="13">Liver</tissue>
    </source>
</reference>
<feature type="region of interest" description="Disordered" evidence="11">
    <location>
        <begin position="372"/>
        <end position="406"/>
    </location>
</feature>
<evidence type="ECO:0000256" key="10">
    <source>
        <dbReference type="PROSITE-ProRule" id="PRU00723"/>
    </source>
</evidence>
<keyword evidence="3 10" id="KW-0863">Zinc-finger</keyword>
<sequence length="1185" mass="129795">MSLINSHRNMHGNVPRPAPSAPPRWNNPRQPGYTRRGAFSTRYPQQAPRNFHPCQTHSWRKKYSLDNRLPGLGYDVGSASSTSSQGFGSLGDSQTPEPPESSPERHVDFTTDGNIVVGIQVPQRAGQENVGPYGDFSRREAAVAPSADGNIQKSLIQKEEKRPSLSISFSSTSRTVCLPGSGAASSFSASGSSSESAVALKSEPLNPLELPGQEPAQHLARIKAEPPSPGHPSGEEVQDASLHPKLFGNTEMLSQPAQAGVTLVKSRFPVIPKAPPLQKAASAPISSKSQKFRKNNYTWVANPKSSRIVKRWASPRAENSKKSIAGTDKSAKISPKVDLGAKIKKLGLQSKLGVSPSKYKWKASSLQTLPSTSKSAFQWRSEDQKPPAPNIPRTTSVPAPSTASVVPSGVKSFGEAALSSYKVKSRTKIIKRKGNVGSPTDKKNISPTTALKSRFHLRRRNSMRGKASVTAKRSSPRGLVQISKHRLCRMPATRTQVATKEGSNFHFVRGPPNNKVIKTRYRIVKKNVVSPALSSFTSPIPSWKTRRPVTSRSPLLNQIRPSLQGGKSQLVQQRWRNKGFCCIGGVMYRVSANKLSKTSSSPVRARDVGTKTPIRAALRLHSTPSPGVFTPSLSRSSTCRRAVQRSLAIIRQAKQKKKKKEYCMYYNRFGRCNRGDSCPYIHDPEKVAVCTRFLRGTCKKTDGTCPFSHKVSKDKMPVCSYYLKGICSNSNCPYSHVYVSRKAEVCQDFLKGYCPMGEKCKKKHTLVCPDFAKKGVCPKGAQCKLLHPQKRRHPQQVGGDGDHNNPPSKWRRIQEASGRNDPAQLQDDGEVPGPSSAEQEVKFWKEEDPKPSSCLQKLPSFISLRSPESPGSLGCKEERDEDELEDEPGNTKRRRILPGASLQDSKNSLLGGRGKRLQIKPRLRPAQELESQRMTWHLPQDAMSRHGIPSSSCFSRMSFGHRVASPATSLDACGAGKIFPSPSILWCCPGHKVRMYWGQVTMLGCNGCKAPTALIPPFQEPILLCPLALGRRFPGAESIPHGSGAEITLCISGSLMAQFHLTPTSPYPKGVWAPLGKPSQLSRVWGFLANPRRSRVKGEHYATGTMGFCIHRYNFQGISGWQVLFPHTDTICGICSSTAPQAKSCGEKASEGFGRNWDSLGMQYPGVIRDGVGNANGQWLHSPNK</sequence>
<dbReference type="SMART" id="SM00356">
    <property type="entry name" value="ZnF_C3H1"/>
    <property type="match status" value="5"/>
</dbReference>
<gene>
    <name evidence="14" type="ORF">IHE44_0001316</name>
    <name evidence="13" type="ORF">IHE44_000803</name>
</gene>
<dbReference type="PANTHER" id="PTHR46156">
    <property type="entry name" value="CCCH ZINGC FINGER"/>
    <property type="match status" value="1"/>
</dbReference>
<feature type="domain" description="C3H1-type" evidence="12">
    <location>
        <begin position="713"/>
        <end position="739"/>
    </location>
</feature>
<evidence type="ECO:0000256" key="9">
    <source>
        <dbReference type="ARBA" id="ARBA00079564"/>
    </source>
</evidence>
<dbReference type="EMBL" id="JADDUC010000107">
    <property type="protein sequence ID" value="KAG0118608.1"/>
    <property type="molecule type" value="Genomic_DNA"/>
</dbReference>
<feature type="compositionally biased region" description="Polar residues" evidence="11">
    <location>
        <begin position="392"/>
        <end position="405"/>
    </location>
</feature>
<keyword evidence="4 10" id="KW-0862">Zinc</keyword>
<evidence type="ECO:0000313" key="14">
    <source>
        <dbReference type="EMBL" id="KAI1243674.1"/>
    </source>
</evidence>
<feature type="region of interest" description="Disordered" evidence="11">
    <location>
        <begin position="861"/>
        <end position="916"/>
    </location>
</feature>
<dbReference type="Gene3D" id="3.30.1370.210">
    <property type="match status" value="1"/>
</dbReference>
<comment type="caution">
    <text evidence="13">The sequence shown here is derived from an EMBL/GenBank/DDBJ whole genome shotgun (WGS) entry which is preliminary data.</text>
</comment>
<reference evidence="14" key="3">
    <citation type="submission" date="2022-01" db="EMBL/GenBank/DDBJ databases">
        <authorList>
            <person name="Rubenstein D.R."/>
        </authorList>
    </citation>
    <scope>NUCLEOTIDE SEQUENCE</scope>
    <source>
        <strain evidence="14">SS15</strain>
        <tissue evidence="14">Liver</tissue>
    </source>
</reference>
<comment type="subunit">
    <text evidence="7">Interacts with SMAD1, SMAD3, SMAD4, CPSF2 and CPSF3.</text>
</comment>
<feature type="region of interest" description="Disordered" evidence="11">
    <location>
        <begin position="180"/>
        <end position="239"/>
    </location>
</feature>
<evidence type="ECO:0000256" key="2">
    <source>
        <dbReference type="ARBA" id="ARBA00022737"/>
    </source>
</evidence>
<dbReference type="FunFam" id="4.10.1000.10:FF:000022">
    <property type="entry name" value="Zinc finger CCCH domain-containing protein 7"/>
    <property type="match status" value="1"/>
</dbReference>
<evidence type="ECO:0000313" key="15">
    <source>
        <dbReference type="Proteomes" id="UP000618051"/>
    </source>
</evidence>
<dbReference type="EMBL" id="JADDUC020000001">
    <property type="protein sequence ID" value="KAI1243674.1"/>
    <property type="molecule type" value="Genomic_DNA"/>
</dbReference>
<feature type="region of interest" description="Disordered" evidence="11">
    <location>
        <begin position="74"/>
        <end position="107"/>
    </location>
</feature>
<evidence type="ECO:0000256" key="1">
    <source>
        <dbReference type="ARBA" id="ARBA00022723"/>
    </source>
</evidence>
<evidence type="ECO:0000313" key="13">
    <source>
        <dbReference type="EMBL" id="KAG0118608.1"/>
    </source>
</evidence>
<feature type="region of interest" description="Disordered" evidence="11">
    <location>
        <begin position="1"/>
        <end position="58"/>
    </location>
</feature>
<feature type="zinc finger region" description="C3H1-type" evidence="10">
    <location>
        <begin position="713"/>
        <end position="739"/>
    </location>
</feature>
<dbReference type="GO" id="GO:0003677">
    <property type="term" value="F:DNA binding"/>
    <property type="evidence" value="ECO:0007669"/>
    <property type="project" value="UniProtKB-KW"/>
</dbReference>
<evidence type="ECO:0000256" key="5">
    <source>
        <dbReference type="ARBA" id="ARBA00023125"/>
    </source>
</evidence>
<reference evidence="14 15" key="2">
    <citation type="journal article" date="2021" name="J. Hered.">
        <title>Feather Gene Expression Elucidates the Developmental Basis of Plumage Iridescence in African Starlings.</title>
        <authorList>
            <person name="Rubenstein D.R."/>
            <person name="Corvelo A."/>
            <person name="MacManes M.D."/>
            <person name="Maia R."/>
            <person name="Narzisi G."/>
            <person name="Rousaki A."/>
            <person name="Vandenabeele P."/>
            <person name="Shawkey M.D."/>
            <person name="Solomon J."/>
        </authorList>
    </citation>
    <scope>NUCLEOTIDE SEQUENCE [LARGE SCALE GENOMIC DNA]</scope>
    <source>
        <strain evidence="14">SS15</strain>
    </source>
</reference>
<proteinExistence type="predicted"/>
<keyword evidence="2" id="KW-0677">Repeat</keyword>
<name>A0A835TUZ8_9PASS</name>
<feature type="zinc finger region" description="C3H1-type" evidence="10">
    <location>
        <begin position="768"/>
        <end position="790"/>
    </location>
</feature>
<evidence type="ECO:0000256" key="11">
    <source>
        <dbReference type="SAM" id="MobiDB-lite"/>
    </source>
</evidence>
<dbReference type="InterPro" id="IPR036855">
    <property type="entry name" value="Znf_CCCH_sf"/>
</dbReference>
<dbReference type="InterPro" id="IPR000571">
    <property type="entry name" value="Znf_CCCH"/>
</dbReference>
<feature type="domain" description="C3H1-type" evidence="12">
    <location>
        <begin position="768"/>
        <end position="790"/>
    </location>
</feature>
<feature type="domain" description="C3H1-type" evidence="12">
    <location>
        <begin position="689"/>
        <end position="712"/>
    </location>
</feature>
<evidence type="ECO:0000256" key="7">
    <source>
        <dbReference type="ARBA" id="ARBA00064187"/>
    </source>
</evidence>
<comment type="function">
    <text evidence="6">Required for the export of polyadenylated mRNAs from the nucleus. Enhances ACVR1B-induced SMAD-dependent transcription. Binds to single-stranded DNA but not to double-stranded DNA in vitro. Involved in RNA cleavage.</text>
</comment>
<feature type="domain" description="C3H1-type" evidence="12">
    <location>
        <begin position="740"/>
        <end position="767"/>
    </location>
</feature>
<organism evidence="13">
    <name type="scientific">Lamprotornis superbus</name>
    <dbReference type="NCBI Taxonomy" id="245042"/>
    <lineage>
        <taxon>Eukaryota</taxon>
        <taxon>Metazoa</taxon>
        <taxon>Chordata</taxon>
        <taxon>Craniata</taxon>
        <taxon>Vertebrata</taxon>
        <taxon>Euteleostomi</taxon>
        <taxon>Archelosauria</taxon>
        <taxon>Archosauria</taxon>
        <taxon>Dinosauria</taxon>
        <taxon>Saurischia</taxon>
        <taxon>Theropoda</taxon>
        <taxon>Coelurosauria</taxon>
        <taxon>Aves</taxon>
        <taxon>Neognathae</taxon>
        <taxon>Neoaves</taxon>
        <taxon>Telluraves</taxon>
        <taxon>Australaves</taxon>
        <taxon>Passeriformes</taxon>
        <taxon>Sturnidae</taxon>
        <taxon>Lamprotornis</taxon>
    </lineage>
</organism>
<feature type="compositionally biased region" description="Polar residues" evidence="11">
    <location>
        <begin position="42"/>
        <end position="57"/>
    </location>
</feature>
<dbReference type="Gene3D" id="4.10.1000.10">
    <property type="entry name" value="Zinc finger, CCCH-type"/>
    <property type="match status" value="2"/>
</dbReference>
<feature type="zinc finger region" description="C3H1-type" evidence="10">
    <location>
        <begin position="657"/>
        <end position="685"/>
    </location>
</feature>
<feature type="region of interest" description="Disordered" evidence="11">
    <location>
        <begin position="788"/>
        <end position="840"/>
    </location>
</feature>
<feature type="compositionally biased region" description="Acidic residues" evidence="11">
    <location>
        <begin position="879"/>
        <end position="888"/>
    </location>
</feature>
<accession>A0A835TUZ8</accession>
<dbReference type="Proteomes" id="UP000618051">
    <property type="component" value="Unassembled WGS sequence"/>
</dbReference>
<keyword evidence="1 10" id="KW-0479">Metal-binding</keyword>
<dbReference type="GO" id="GO:0008270">
    <property type="term" value="F:zinc ion binding"/>
    <property type="evidence" value="ECO:0007669"/>
    <property type="project" value="UniProtKB-KW"/>
</dbReference>